<dbReference type="Proteomes" id="UP001176940">
    <property type="component" value="Unassembled WGS sequence"/>
</dbReference>
<feature type="compositionally biased region" description="Basic and acidic residues" evidence="8">
    <location>
        <begin position="237"/>
        <end position="247"/>
    </location>
</feature>
<evidence type="ECO:0000256" key="1">
    <source>
        <dbReference type="ARBA" id="ARBA00004370"/>
    </source>
</evidence>
<feature type="region of interest" description="Disordered" evidence="8">
    <location>
        <begin position="225"/>
        <end position="247"/>
    </location>
</feature>
<protein>
    <recommendedName>
        <fullName evidence="10">Ig-like domain-containing protein</fullName>
    </recommendedName>
</protein>
<dbReference type="EMBL" id="CAUEEQ010006668">
    <property type="protein sequence ID" value="CAJ0930448.1"/>
    <property type="molecule type" value="Genomic_DNA"/>
</dbReference>
<reference evidence="11" key="1">
    <citation type="submission" date="2023-07" db="EMBL/GenBank/DDBJ databases">
        <authorList>
            <person name="Stuckert A."/>
        </authorList>
    </citation>
    <scope>NUCLEOTIDE SEQUENCE</scope>
</reference>
<evidence type="ECO:0000256" key="3">
    <source>
        <dbReference type="ARBA" id="ARBA00022729"/>
    </source>
</evidence>
<dbReference type="InterPro" id="IPR003599">
    <property type="entry name" value="Ig_sub"/>
</dbReference>
<evidence type="ECO:0000256" key="8">
    <source>
        <dbReference type="SAM" id="MobiDB-lite"/>
    </source>
</evidence>
<dbReference type="PROSITE" id="PS50835">
    <property type="entry name" value="IG_LIKE"/>
    <property type="match status" value="1"/>
</dbReference>
<proteinExistence type="predicted"/>
<dbReference type="InterPro" id="IPR000920">
    <property type="entry name" value="Myelin_P0-rel"/>
</dbReference>
<dbReference type="InterPro" id="IPR013783">
    <property type="entry name" value="Ig-like_fold"/>
</dbReference>
<keyword evidence="4 9" id="KW-1133">Transmembrane helix</keyword>
<name>A0ABN9L0T5_9NEOB</name>
<dbReference type="SUPFAM" id="SSF48726">
    <property type="entry name" value="Immunoglobulin"/>
    <property type="match status" value="1"/>
</dbReference>
<keyword evidence="5 9" id="KW-0472">Membrane</keyword>
<keyword evidence="2 9" id="KW-0812">Transmembrane</keyword>
<accession>A0ABN9L0T5</accession>
<comment type="caution">
    <text evidence="11">The sequence shown here is derived from an EMBL/GenBank/DDBJ whole genome shotgun (WGS) entry which is preliminary data.</text>
</comment>
<evidence type="ECO:0000256" key="5">
    <source>
        <dbReference type="ARBA" id="ARBA00023136"/>
    </source>
</evidence>
<keyword evidence="12" id="KW-1185">Reference proteome</keyword>
<evidence type="ECO:0000256" key="6">
    <source>
        <dbReference type="ARBA" id="ARBA00023157"/>
    </source>
</evidence>
<sequence>MQWRISPHTSAPFKNGMDLGHFCIDSVDRVMEMFSAALLAHTCLSLEVNVGKNPQVKARNGTDIGLMCIFMTCIGFEDVTFSWEYRAFNMSTKPEILYHGKLKNKNSLPKRMDIPNSYRHERIILLPSNKTKDYNLTLLLKDVEFDDAGFYTCLVTNKKEKDTKSNATIYLTVVDKFEVVDNTLTVIIVSVVGGVIGLLILILIIKKTVSFIIKKKCDKKKDCLVSSSVNDNTDNASKQESKAKAKA</sequence>
<dbReference type="Gene3D" id="2.60.40.10">
    <property type="entry name" value="Immunoglobulins"/>
    <property type="match status" value="1"/>
</dbReference>
<dbReference type="InterPro" id="IPR036179">
    <property type="entry name" value="Ig-like_dom_sf"/>
</dbReference>
<evidence type="ECO:0000256" key="7">
    <source>
        <dbReference type="ARBA" id="ARBA00023319"/>
    </source>
</evidence>
<keyword evidence="3" id="KW-0732">Signal</keyword>
<evidence type="ECO:0000313" key="12">
    <source>
        <dbReference type="Proteomes" id="UP001176940"/>
    </source>
</evidence>
<feature type="compositionally biased region" description="Polar residues" evidence="8">
    <location>
        <begin position="225"/>
        <end position="235"/>
    </location>
</feature>
<feature type="transmembrane region" description="Helical" evidence="9">
    <location>
        <begin position="184"/>
        <end position="205"/>
    </location>
</feature>
<feature type="domain" description="Ig-like" evidence="10">
    <location>
        <begin position="46"/>
        <end position="170"/>
    </location>
</feature>
<evidence type="ECO:0000256" key="4">
    <source>
        <dbReference type="ARBA" id="ARBA00022989"/>
    </source>
</evidence>
<evidence type="ECO:0000259" key="10">
    <source>
        <dbReference type="PROSITE" id="PS50835"/>
    </source>
</evidence>
<keyword evidence="6" id="KW-1015">Disulfide bond</keyword>
<dbReference type="SMART" id="SM00409">
    <property type="entry name" value="IG"/>
    <property type="match status" value="1"/>
</dbReference>
<evidence type="ECO:0000256" key="9">
    <source>
        <dbReference type="SAM" id="Phobius"/>
    </source>
</evidence>
<keyword evidence="7" id="KW-0393">Immunoglobulin domain</keyword>
<comment type="subcellular location">
    <subcellularLocation>
        <location evidence="1">Membrane</location>
    </subcellularLocation>
</comment>
<dbReference type="PANTHER" id="PTHR13869">
    <property type="entry name" value="MYELIN P0 RELATED"/>
    <property type="match status" value="1"/>
</dbReference>
<organism evidence="11 12">
    <name type="scientific">Ranitomeya imitator</name>
    <name type="common">mimic poison frog</name>
    <dbReference type="NCBI Taxonomy" id="111125"/>
    <lineage>
        <taxon>Eukaryota</taxon>
        <taxon>Metazoa</taxon>
        <taxon>Chordata</taxon>
        <taxon>Craniata</taxon>
        <taxon>Vertebrata</taxon>
        <taxon>Euteleostomi</taxon>
        <taxon>Amphibia</taxon>
        <taxon>Batrachia</taxon>
        <taxon>Anura</taxon>
        <taxon>Neobatrachia</taxon>
        <taxon>Hyloidea</taxon>
        <taxon>Dendrobatidae</taxon>
        <taxon>Dendrobatinae</taxon>
        <taxon>Ranitomeya</taxon>
    </lineage>
</organism>
<evidence type="ECO:0000313" key="11">
    <source>
        <dbReference type="EMBL" id="CAJ0930448.1"/>
    </source>
</evidence>
<evidence type="ECO:0000256" key="2">
    <source>
        <dbReference type="ARBA" id="ARBA00022692"/>
    </source>
</evidence>
<dbReference type="PANTHER" id="PTHR13869:SF14">
    <property type="entry name" value="SODIUM CHANNEL SUBUNIT BETA-4"/>
    <property type="match status" value="1"/>
</dbReference>
<dbReference type="InterPro" id="IPR007110">
    <property type="entry name" value="Ig-like_dom"/>
</dbReference>
<gene>
    <name evidence="11" type="ORF">RIMI_LOCUS4222369</name>
</gene>